<keyword evidence="2" id="KW-0012">Acyltransferase</keyword>
<evidence type="ECO:0000256" key="2">
    <source>
        <dbReference type="ARBA" id="ARBA00023315"/>
    </source>
</evidence>
<dbReference type="PANTHER" id="PTHR43877">
    <property type="entry name" value="AMINOALKYLPHOSPHONATE N-ACETYLTRANSFERASE-RELATED-RELATED"/>
    <property type="match status" value="1"/>
</dbReference>
<proteinExistence type="predicted"/>
<dbReference type="InterPro" id="IPR050832">
    <property type="entry name" value="Bact_Acetyltransf"/>
</dbReference>
<dbReference type="InterPro" id="IPR000182">
    <property type="entry name" value="GNAT_dom"/>
</dbReference>
<dbReference type="STRING" id="758825.SAMN02982985_01094"/>
<feature type="domain" description="N-acetyltransferase" evidence="4">
    <location>
        <begin position="5"/>
        <end position="161"/>
    </location>
</feature>
<name>A0A1I4JLU9_9BURK</name>
<dbReference type="Pfam" id="PF00583">
    <property type="entry name" value="Acetyltransf_1"/>
    <property type="match status" value="1"/>
</dbReference>
<evidence type="ECO:0000259" key="4">
    <source>
        <dbReference type="PROSITE" id="PS51186"/>
    </source>
</evidence>
<gene>
    <name evidence="5" type="ORF">SAMN02982985_01094</name>
</gene>
<keyword evidence="1" id="KW-0808">Transferase</keyword>
<feature type="transmembrane region" description="Helical" evidence="3">
    <location>
        <begin position="58"/>
        <end position="77"/>
    </location>
</feature>
<evidence type="ECO:0000256" key="3">
    <source>
        <dbReference type="SAM" id="Phobius"/>
    </source>
</evidence>
<evidence type="ECO:0000313" key="5">
    <source>
        <dbReference type="EMBL" id="SFL67540.1"/>
    </source>
</evidence>
<dbReference type="SUPFAM" id="SSF55729">
    <property type="entry name" value="Acyl-CoA N-acyltransferases (Nat)"/>
    <property type="match status" value="1"/>
</dbReference>
<dbReference type="InterPro" id="IPR016181">
    <property type="entry name" value="Acyl_CoA_acyltransferase"/>
</dbReference>
<dbReference type="EMBL" id="FOTW01000006">
    <property type="protein sequence ID" value="SFL67540.1"/>
    <property type="molecule type" value="Genomic_DNA"/>
</dbReference>
<dbReference type="AlphaFoldDB" id="A0A1I4JLU9"/>
<keyword evidence="3" id="KW-1133">Transmembrane helix</keyword>
<dbReference type="PROSITE" id="PS51186">
    <property type="entry name" value="GNAT"/>
    <property type="match status" value="1"/>
</dbReference>
<accession>A0A1I4JLU9</accession>
<keyword evidence="5" id="KW-0689">Ribosomal protein</keyword>
<sequence length="165" mass="17738">MQSMMTIRHTTIDDWKTLKEIRLAALLDAPTAFGVSHASASANSEAQWRERAAGGQRVAFFLALMDGVAVGIAGGVLSQAAELNLIAMWVRPEHRGSAAAAGLVDAVKAHALAQGHARVVLGVSPDNARAAAFYRKQGFTFLPEWEALDSHPHIQVQKMEWLDAA</sequence>
<dbReference type="CDD" id="cd04301">
    <property type="entry name" value="NAT_SF"/>
    <property type="match status" value="1"/>
</dbReference>
<dbReference type="Gene3D" id="3.40.630.30">
    <property type="match status" value="1"/>
</dbReference>
<reference evidence="5 6" key="1">
    <citation type="submission" date="2016-10" db="EMBL/GenBank/DDBJ databases">
        <authorList>
            <person name="de Groot N.N."/>
        </authorList>
    </citation>
    <scope>NUCLEOTIDE SEQUENCE [LARGE SCALE GENOMIC DNA]</scope>
    <source>
        <strain evidence="5 6">ATCC 43154</strain>
    </source>
</reference>
<evidence type="ECO:0000256" key="1">
    <source>
        <dbReference type="ARBA" id="ARBA00022679"/>
    </source>
</evidence>
<keyword evidence="5" id="KW-0687">Ribonucleoprotein</keyword>
<dbReference type="GO" id="GO:0005840">
    <property type="term" value="C:ribosome"/>
    <property type="evidence" value="ECO:0007669"/>
    <property type="project" value="UniProtKB-KW"/>
</dbReference>
<evidence type="ECO:0000313" key="6">
    <source>
        <dbReference type="Proteomes" id="UP000199470"/>
    </source>
</evidence>
<keyword evidence="3" id="KW-0472">Membrane</keyword>
<keyword evidence="3" id="KW-0812">Transmembrane</keyword>
<protein>
    <submittedName>
        <fullName evidence="5">Ribosomal protein S18 acetylase RimI</fullName>
    </submittedName>
</protein>
<organism evidence="5 6">
    <name type="scientific">Rugamonas rubra</name>
    <dbReference type="NCBI Taxonomy" id="758825"/>
    <lineage>
        <taxon>Bacteria</taxon>
        <taxon>Pseudomonadati</taxon>
        <taxon>Pseudomonadota</taxon>
        <taxon>Betaproteobacteria</taxon>
        <taxon>Burkholderiales</taxon>
        <taxon>Oxalobacteraceae</taxon>
        <taxon>Telluria group</taxon>
        <taxon>Rugamonas</taxon>
    </lineage>
</organism>
<dbReference type="PANTHER" id="PTHR43877:SF2">
    <property type="entry name" value="AMINOALKYLPHOSPHONATE N-ACETYLTRANSFERASE-RELATED"/>
    <property type="match status" value="1"/>
</dbReference>
<dbReference type="GO" id="GO:0016747">
    <property type="term" value="F:acyltransferase activity, transferring groups other than amino-acyl groups"/>
    <property type="evidence" value="ECO:0007669"/>
    <property type="project" value="InterPro"/>
</dbReference>
<keyword evidence="6" id="KW-1185">Reference proteome</keyword>
<dbReference type="Proteomes" id="UP000199470">
    <property type="component" value="Unassembled WGS sequence"/>
</dbReference>
<dbReference type="RefSeq" id="WP_217429878.1">
    <property type="nucleotide sequence ID" value="NZ_FOTW01000006.1"/>
</dbReference>